<comment type="caution">
    <text evidence="3">The sequence shown here is derived from an EMBL/GenBank/DDBJ whole genome shotgun (WGS) entry which is preliminary data.</text>
</comment>
<dbReference type="Pfam" id="PF23544">
    <property type="entry name" value="AtuA_ferredoxin"/>
    <property type="match status" value="1"/>
</dbReference>
<evidence type="ECO:0000313" key="3">
    <source>
        <dbReference type="EMBL" id="MFC3265565.1"/>
    </source>
</evidence>
<organism evidence="3 4">
    <name type="scientific">Camelimonas abortus</name>
    <dbReference type="NCBI Taxonomy" id="1017184"/>
    <lineage>
        <taxon>Bacteria</taxon>
        <taxon>Pseudomonadati</taxon>
        <taxon>Pseudomonadota</taxon>
        <taxon>Alphaproteobacteria</taxon>
        <taxon>Hyphomicrobiales</taxon>
        <taxon>Chelatococcaceae</taxon>
        <taxon>Camelimonas</taxon>
    </lineage>
</organism>
<dbReference type="InterPro" id="IPR010839">
    <property type="entry name" value="AtuA_N"/>
</dbReference>
<feature type="domain" description="AtuA-like ferredoxin-fold" evidence="2">
    <location>
        <begin position="489"/>
        <end position="592"/>
    </location>
</feature>
<evidence type="ECO:0000313" key="4">
    <source>
        <dbReference type="Proteomes" id="UP001595536"/>
    </source>
</evidence>
<evidence type="ECO:0000259" key="1">
    <source>
        <dbReference type="Pfam" id="PF07287"/>
    </source>
</evidence>
<dbReference type="Proteomes" id="UP001595536">
    <property type="component" value="Unassembled WGS sequence"/>
</dbReference>
<reference evidence="4" key="1">
    <citation type="journal article" date="2019" name="Int. J. Syst. Evol. Microbiol.">
        <title>The Global Catalogue of Microorganisms (GCM) 10K type strain sequencing project: providing services to taxonomists for standard genome sequencing and annotation.</title>
        <authorList>
            <consortium name="The Broad Institute Genomics Platform"/>
            <consortium name="The Broad Institute Genome Sequencing Center for Infectious Disease"/>
            <person name="Wu L."/>
            <person name="Ma J."/>
        </authorList>
    </citation>
    <scope>NUCLEOTIDE SEQUENCE [LARGE SCALE GENOMIC DNA]</scope>
    <source>
        <strain evidence="4">CCM 7941</strain>
    </source>
</reference>
<keyword evidence="4" id="KW-1185">Reference proteome</keyword>
<dbReference type="PANTHER" id="PTHR47708">
    <property type="match status" value="1"/>
</dbReference>
<feature type="domain" description="Acyclic terpene utilisation N-terminal" evidence="1">
    <location>
        <begin position="7"/>
        <end position="449"/>
    </location>
</feature>
<dbReference type="EMBL" id="JBHRUV010000017">
    <property type="protein sequence ID" value="MFC3265565.1"/>
    <property type="molecule type" value="Genomic_DNA"/>
</dbReference>
<dbReference type="RefSeq" id="WP_376831588.1">
    <property type="nucleotide sequence ID" value="NZ_JBHLWR010000006.1"/>
</dbReference>
<dbReference type="Pfam" id="PF07287">
    <property type="entry name" value="AtuA"/>
    <property type="match status" value="1"/>
</dbReference>
<dbReference type="InterPro" id="IPR056362">
    <property type="entry name" value="AtuA-like_ferredoxin_dom"/>
</dbReference>
<protein>
    <submittedName>
        <fullName evidence="3">Acyclic terpene utilization AtuA family protein</fullName>
    </submittedName>
</protein>
<evidence type="ECO:0000259" key="2">
    <source>
        <dbReference type="Pfam" id="PF23544"/>
    </source>
</evidence>
<sequence length="611" mass="65476">MAGARAVRIGGAGGFLGDSQVAAPQLIAGGNLDYLVLDYLAEATMSVLGRVRRKAPAEGYARDFTDWVWKDNLAAIREKKVRIVTNAGGVNPHACRERMEKIAAEAGYSFRIAVIEGDDLIGRVGEFAGEKEMFKGDAFPAPETVLSANAYLGAFPIVRALAEGADVVITGRVVDSALTLGPLAHEFGWKPTDYDQLAAGSLAGHVIECGAQATGGLFTDWEDVPDWAHIGYPVIECHADGSFVVTKPEGTGGLVTPAVVAEQILYEVGDPQAYALPDVVCDFSAVTVKQVGENRVLVENAKGYAPSGCYKVSVTYTDGWRCIAPMPVVGRDAARKARRQAEAVLTRLDELLRQRNLGPFRATRVEILGAESSYGAQARDLGVREVVTRIGVEHDDRRAMELFLREFDAPTTSMSVGTTGWFCGRPAISPVARVFSFLLPREKVTPVVAIGDQRIPVQEGPSPQPFDPAKLVRPQVVDGEIPAGEEVEVPLVEIAWARSGDKGDAFNIGVIARHPALLPVIRRALTPEALLTFFAHEFEGAAKPEVRAYELPGLNALNFHLLDALGGGQFASLRMDPLAKGKAQQLLDMPVKAPVSLLKLAQKPRSASAAA</sequence>
<accession>A0ABV7LD52</accession>
<dbReference type="PANTHER" id="PTHR47708:SF2">
    <property type="entry name" value="SI:CH73-132F6.5"/>
    <property type="match status" value="1"/>
</dbReference>
<name>A0ABV7LD52_9HYPH</name>
<gene>
    <name evidence="3" type="ORF">ACFOEX_04185</name>
</gene>
<proteinExistence type="predicted"/>